<evidence type="ECO:0000256" key="3">
    <source>
        <dbReference type="ARBA" id="ARBA00022448"/>
    </source>
</evidence>
<dbReference type="GO" id="GO:0016020">
    <property type="term" value="C:membrane"/>
    <property type="evidence" value="ECO:0007669"/>
    <property type="project" value="TreeGrafter"/>
</dbReference>
<keyword evidence="5" id="KW-1133">Transmembrane helix</keyword>
<comment type="caution">
    <text evidence="8">The sequence shown here is derived from an EMBL/GenBank/DDBJ whole genome shotgun (WGS) entry which is preliminary data.</text>
</comment>
<comment type="similarity">
    <text evidence="2">Belongs to the major facilitator superfamily.</text>
</comment>
<dbReference type="PANTHER" id="PTHR23514">
    <property type="entry name" value="BYPASS OF STOP CODON PROTEIN 6"/>
    <property type="match status" value="1"/>
</dbReference>
<sequence>MAKSPRTNEAPDEETGQDSITAASLDDASKQIVEKTKEKVGAVQGAGGLEKWNRPRINIYRYLATLYSFVIMGMNDAAYGVGVTLRCWCNTQLTFGQGSYPIPPFVGYTLAAILNNKIHLKFGQLGVATIAPMSGFGNGLEDGGWNSWIGNMENANELLDLLHGAYGAGGTISPLIATAMVTKGNWHWYTFYYLMVSPGDYPHKADELRVSPV</sequence>
<dbReference type="EMBL" id="QGMF01000332">
    <property type="protein sequence ID" value="TVY16730.1"/>
    <property type="molecule type" value="Genomic_DNA"/>
</dbReference>
<keyword evidence="6" id="KW-0472">Membrane</keyword>
<evidence type="ECO:0000256" key="2">
    <source>
        <dbReference type="ARBA" id="ARBA00008335"/>
    </source>
</evidence>
<dbReference type="AlphaFoldDB" id="A0A8T9B9P8"/>
<dbReference type="Proteomes" id="UP000469559">
    <property type="component" value="Unassembled WGS sequence"/>
</dbReference>
<organism evidence="8 9">
    <name type="scientific">Lachnellula arida</name>
    <dbReference type="NCBI Taxonomy" id="1316785"/>
    <lineage>
        <taxon>Eukaryota</taxon>
        <taxon>Fungi</taxon>
        <taxon>Dikarya</taxon>
        <taxon>Ascomycota</taxon>
        <taxon>Pezizomycotina</taxon>
        <taxon>Leotiomycetes</taxon>
        <taxon>Helotiales</taxon>
        <taxon>Lachnaceae</taxon>
        <taxon>Lachnellula</taxon>
    </lineage>
</organism>
<dbReference type="PANTHER" id="PTHR23514:SF3">
    <property type="entry name" value="BYPASS OF STOP CODON PROTEIN 6"/>
    <property type="match status" value="1"/>
</dbReference>
<keyword evidence="4" id="KW-0812">Transmembrane</keyword>
<accession>A0A8T9B9P8</accession>
<dbReference type="InterPro" id="IPR051788">
    <property type="entry name" value="MFS_Transporter"/>
</dbReference>
<keyword evidence="3" id="KW-0813">Transport</keyword>
<dbReference type="OrthoDB" id="3541836at2759"/>
<dbReference type="GO" id="GO:0012505">
    <property type="term" value="C:endomembrane system"/>
    <property type="evidence" value="ECO:0007669"/>
    <property type="project" value="UniProtKB-SubCell"/>
</dbReference>
<evidence type="ECO:0000313" key="8">
    <source>
        <dbReference type="EMBL" id="TVY16730.1"/>
    </source>
</evidence>
<evidence type="ECO:0000256" key="4">
    <source>
        <dbReference type="ARBA" id="ARBA00022692"/>
    </source>
</evidence>
<evidence type="ECO:0000256" key="5">
    <source>
        <dbReference type="ARBA" id="ARBA00022989"/>
    </source>
</evidence>
<keyword evidence="9" id="KW-1185">Reference proteome</keyword>
<evidence type="ECO:0000256" key="6">
    <source>
        <dbReference type="ARBA" id="ARBA00023136"/>
    </source>
</evidence>
<proteinExistence type="inferred from homology"/>
<evidence type="ECO:0000313" key="9">
    <source>
        <dbReference type="Proteomes" id="UP000469559"/>
    </source>
</evidence>
<name>A0A8T9B9P8_9HELO</name>
<gene>
    <name evidence="8" type="ORF">LARI1_G004638</name>
</gene>
<feature type="region of interest" description="Disordered" evidence="7">
    <location>
        <begin position="1"/>
        <end position="25"/>
    </location>
</feature>
<evidence type="ECO:0000256" key="1">
    <source>
        <dbReference type="ARBA" id="ARBA00004127"/>
    </source>
</evidence>
<comment type="subcellular location">
    <subcellularLocation>
        <location evidence="1">Endomembrane system</location>
        <topology evidence="1">Multi-pass membrane protein</topology>
    </subcellularLocation>
</comment>
<reference evidence="8 9" key="1">
    <citation type="submission" date="2018-05" db="EMBL/GenBank/DDBJ databases">
        <title>Whole genome sequencing for identification of molecular markers to develop diagnostic detection tools for the regulated plant pathogen Lachnellula willkommii.</title>
        <authorList>
            <person name="Giroux E."/>
            <person name="Bilodeau G."/>
        </authorList>
    </citation>
    <scope>NUCLEOTIDE SEQUENCE [LARGE SCALE GENOMIC DNA]</scope>
    <source>
        <strain evidence="8 9">CBS 203.66</strain>
    </source>
</reference>
<evidence type="ECO:0000256" key="7">
    <source>
        <dbReference type="SAM" id="MobiDB-lite"/>
    </source>
</evidence>
<protein>
    <submittedName>
        <fullName evidence="8">Uncharacterized protein</fullName>
    </submittedName>
</protein>